<dbReference type="Proteomes" id="UP000676776">
    <property type="component" value="Unassembled WGS sequence"/>
</dbReference>
<name>A0ABS3SY10_9FLAO</name>
<evidence type="ECO:0000313" key="2">
    <source>
        <dbReference type="Proteomes" id="UP000676776"/>
    </source>
</evidence>
<gene>
    <name evidence="1" type="ORF">J4050_01405</name>
</gene>
<reference evidence="1 2" key="1">
    <citation type="submission" date="2021-03" db="EMBL/GenBank/DDBJ databases">
        <title>Winogradskyella sp. nov., isolated from costal sediment.</title>
        <authorList>
            <person name="Gao C."/>
        </authorList>
    </citation>
    <scope>NUCLEOTIDE SEQUENCE [LARGE SCALE GENOMIC DNA]</scope>
    <source>
        <strain evidence="1 2">DF17</strain>
    </source>
</reference>
<dbReference type="EMBL" id="JAGEVF010000001">
    <property type="protein sequence ID" value="MBO3115382.1"/>
    <property type="molecule type" value="Genomic_DNA"/>
</dbReference>
<dbReference type="InterPro" id="IPR011042">
    <property type="entry name" value="6-blade_b-propeller_TolB-like"/>
</dbReference>
<dbReference type="PANTHER" id="PTHR36842:SF1">
    <property type="entry name" value="PROTEIN TOLB"/>
    <property type="match status" value="1"/>
</dbReference>
<dbReference type="RefSeq" id="WP_208152150.1">
    <property type="nucleotide sequence ID" value="NZ_JAGEVF010000001.1"/>
</dbReference>
<dbReference type="SUPFAM" id="SSF82171">
    <property type="entry name" value="DPP6 N-terminal domain-like"/>
    <property type="match status" value="1"/>
</dbReference>
<dbReference type="Gene3D" id="2.120.10.30">
    <property type="entry name" value="TolB, C-terminal domain"/>
    <property type="match status" value="2"/>
</dbReference>
<keyword evidence="2" id="KW-1185">Reference proteome</keyword>
<proteinExistence type="predicted"/>
<dbReference type="PROSITE" id="PS51257">
    <property type="entry name" value="PROKAR_LIPOPROTEIN"/>
    <property type="match status" value="1"/>
</dbReference>
<organism evidence="1 2">
    <name type="scientific">Winogradskyella pelagia</name>
    <dbReference type="NCBI Taxonomy" id="2819984"/>
    <lineage>
        <taxon>Bacteria</taxon>
        <taxon>Pseudomonadati</taxon>
        <taxon>Bacteroidota</taxon>
        <taxon>Flavobacteriia</taxon>
        <taxon>Flavobacteriales</taxon>
        <taxon>Flavobacteriaceae</taxon>
        <taxon>Winogradskyella</taxon>
    </lineage>
</organism>
<sequence length="442" mass="48388">MKSLHWLFSLILFTSLGCTTDEANYNDVSVSITTSGLNDNKLALNNTATFTAEVSGIDATSSLTFRWSLSTDRGELSDGTNVLPNPSIAESTIYCVGKTAGEEQIRVEVFDANAILLATETLDFEIVPSDINQEFPRGCFDQPKIIYQRNGTFGRVCNFDGTGDEYLNVSGGSSIGISPDGEWIAWNPYEDASDPPVGFNMHLRNCLTGEIIRLPSDIVGLEYSAYDIFPEFSRDSKTLYFIRENPGQPVVPNAGGFSDLAAYDIESGQVSYLTSLYQSEESVENFTISPVTGDIAFIIESYEDLPDGSYIINTKLSVMQPETGLITNTINLPPGRYNDGMDWSPDGNDIILGASTNDLGRGIFRINLTSGSQPLLVLPDTDPNNATNYAYCYYYAAGSRIVFGDYNDNNELKLYSVDFNGNDLHQIGEELSGALFLQGVLE</sequence>
<comment type="caution">
    <text evidence="1">The sequence shown here is derived from an EMBL/GenBank/DDBJ whole genome shotgun (WGS) entry which is preliminary data.</text>
</comment>
<accession>A0ABS3SY10</accession>
<evidence type="ECO:0008006" key="3">
    <source>
        <dbReference type="Google" id="ProtNLM"/>
    </source>
</evidence>
<dbReference type="PANTHER" id="PTHR36842">
    <property type="entry name" value="PROTEIN TOLB HOMOLOG"/>
    <property type="match status" value="1"/>
</dbReference>
<protein>
    <recommendedName>
        <fullName evidence="3">WD40 repeat protein</fullName>
    </recommendedName>
</protein>
<evidence type="ECO:0000313" key="1">
    <source>
        <dbReference type="EMBL" id="MBO3115382.1"/>
    </source>
</evidence>